<gene>
    <name evidence="2" type="ORF">FHS39_004531</name>
</gene>
<evidence type="ECO:0000313" key="2">
    <source>
        <dbReference type="EMBL" id="MBB4895453.1"/>
    </source>
</evidence>
<dbReference type="AlphaFoldDB" id="A0A7W7LTE3"/>
<feature type="transmembrane region" description="Helical" evidence="1">
    <location>
        <begin position="34"/>
        <end position="55"/>
    </location>
</feature>
<organism evidence="2 3">
    <name type="scientific">Streptomyces olivoverticillatus</name>
    <dbReference type="NCBI Taxonomy" id="66427"/>
    <lineage>
        <taxon>Bacteria</taxon>
        <taxon>Bacillati</taxon>
        <taxon>Actinomycetota</taxon>
        <taxon>Actinomycetes</taxon>
        <taxon>Kitasatosporales</taxon>
        <taxon>Streptomycetaceae</taxon>
        <taxon>Streptomyces</taxon>
    </lineage>
</organism>
<keyword evidence="3" id="KW-1185">Reference proteome</keyword>
<reference evidence="2 3" key="1">
    <citation type="submission" date="2020-08" db="EMBL/GenBank/DDBJ databases">
        <title>Genomic Encyclopedia of Type Strains, Phase III (KMG-III): the genomes of soil and plant-associated and newly described type strains.</title>
        <authorList>
            <person name="Whitman W."/>
        </authorList>
    </citation>
    <scope>NUCLEOTIDE SEQUENCE [LARGE SCALE GENOMIC DNA]</scope>
    <source>
        <strain evidence="2 3">CECT 3266</strain>
    </source>
</reference>
<comment type="caution">
    <text evidence="2">The sequence shown here is derived from an EMBL/GenBank/DDBJ whole genome shotgun (WGS) entry which is preliminary data.</text>
</comment>
<name>A0A7W7LTE3_9ACTN</name>
<dbReference type="EMBL" id="JACHJH010000007">
    <property type="protein sequence ID" value="MBB4895453.1"/>
    <property type="molecule type" value="Genomic_DNA"/>
</dbReference>
<keyword evidence="1" id="KW-0812">Transmembrane</keyword>
<evidence type="ECO:0000256" key="1">
    <source>
        <dbReference type="SAM" id="Phobius"/>
    </source>
</evidence>
<keyword evidence="1" id="KW-0472">Membrane</keyword>
<accession>A0A7W7LTE3</accession>
<keyword evidence="1" id="KW-1133">Transmembrane helix</keyword>
<dbReference type="RefSeq" id="WP_184351235.1">
    <property type="nucleotide sequence ID" value="NZ_JACHJH010000007.1"/>
</dbReference>
<evidence type="ECO:0000313" key="3">
    <source>
        <dbReference type="Proteomes" id="UP000556084"/>
    </source>
</evidence>
<dbReference type="Proteomes" id="UP000556084">
    <property type="component" value="Unassembled WGS sequence"/>
</dbReference>
<sequence>MGGGHVLLVQFQYTFSGSAQREISLWGHTLSLNALIPAVIAPGILFTGLALWPFFEQWVTGDKREHHLLDRPRSRPARTAIGVAGITSTASCGSPAATT</sequence>
<protein>
    <submittedName>
        <fullName evidence="2">Uncharacterized protein</fullName>
    </submittedName>
</protein>
<proteinExistence type="predicted"/>